<dbReference type="Gene3D" id="1.10.10.750">
    <property type="entry name" value="Ypt/Rab-GAP domain of gyp1p, domain 1"/>
    <property type="match status" value="1"/>
</dbReference>
<dbReference type="GO" id="GO:0005096">
    <property type="term" value="F:GTPase activator activity"/>
    <property type="evidence" value="ECO:0007669"/>
    <property type="project" value="TreeGrafter"/>
</dbReference>
<keyword evidence="4" id="KW-1185">Reference proteome</keyword>
<feature type="region of interest" description="Disordered" evidence="1">
    <location>
        <begin position="372"/>
        <end position="404"/>
    </location>
</feature>
<evidence type="ECO:0000313" key="4">
    <source>
        <dbReference type="Proteomes" id="UP000077202"/>
    </source>
</evidence>
<dbReference type="GO" id="GO:0031267">
    <property type="term" value="F:small GTPase binding"/>
    <property type="evidence" value="ECO:0007669"/>
    <property type="project" value="TreeGrafter"/>
</dbReference>
<dbReference type="InterPro" id="IPR050302">
    <property type="entry name" value="Rab_GAP_TBC_domain"/>
</dbReference>
<proteinExistence type="predicted"/>
<evidence type="ECO:0000256" key="1">
    <source>
        <dbReference type="SAM" id="MobiDB-lite"/>
    </source>
</evidence>
<dbReference type="FunFam" id="1.10.8.270:FF:000016">
    <property type="entry name" value="TBC1 domain family member 2A"/>
    <property type="match status" value="1"/>
</dbReference>
<dbReference type="PANTHER" id="PTHR47219">
    <property type="entry name" value="RAB GTPASE-ACTIVATING PROTEIN 1-LIKE"/>
    <property type="match status" value="1"/>
</dbReference>
<evidence type="ECO:0000259" key="2">
    <source>
        <dbReference type="PROSITE" id="PS50086"/>
    </source>
</evidence>
<gene>
    <name evidence="3" type="ORF">AXG93_2931s1180</name>
</gene>
<sequence>MYAALNTRDVEKAWGFESKIMRGPPDWSRRDYKVKVIDLYLFPLEISVDEAVIFNLVKDRVREQTRVWWNMEASKGAGWYLQSDISSISDQFVPASLSISTLTSTLQLKKLIRKGIPPTLRPKVWQAVSGASRKRSNVPESYYEDLCQAVIGAQTASTRQIDHDLARTFPSHPWVDSPEGQATLRRVLVAYSFRDSSVGYCQGMNYVAALLLLVMKTEEDAFWMLAVLLENVLFSESFAEDLRGCHLAQRVFKDLLKKKFPRLAQHLDQIGFDSTLVTTEWFLCLFAKSFPSETTMRVWDVLFNEGVKVLFRVALATFKLNEEALLAAKHAGQAIKILQDSMSHLYDPDVLLKIAFDKVGQLSVNTINKQSKKEQPQLMADLQRRLQRLSSPDSPTPCPSTGSP</sequence>
<dbReference type="SUPFAM" id="SSF47923">
    <property type="entry name" value="Ypt/Rab-GAP domain of gyp1p"/>
    <property type="match status" value="2"/>
</dbReference>
<dbReference type="SMART" id="SM00164">
    <property type="entry name" value="TBC"/>
    <property type="match status" value="1"/>
</dbReference>
<dbReference type="Gene3D" id="1.10.472.80">
    <property type="entry name" value="Ypt/Rab-GAP domain of gyp1p, domain 3"/>
    <property type="match status" value="1"/>
</dbReference>
<feature type="domain" description="Rab-GAP TBC" evidence="2">
    <location>
        <begin position="115"/>
        <end position="306"/>
    </location>
</feature>
<dbReference type="PANTHER" id="PTHR47219:SF20">
    <property type="entry name" value="TBC1 DOMAIN FAMILY MEMBER 2B"/>
    <property type="match status" value="1"/>
</dbReference>
<dbReference type="FunFam" id="1.10.472.80:FF:000040">
    <property type="entry name" value="TBC1 domain family member 2A"/>
    <property type="match status" value="1"/>
</dbReference>
<dbReference type="EMBL" id="LVLJ01002458">
    <property type="protein sequence ID" value="OAE24876.1"/>
    <property type="molecule type" value="Genomic_DNA"/>
</dbReference>
<name>A0A176VYA2_MARPO</name>
<comment type="caution">
    <text evidence="3">The sequence shown here is derived from an EMBL/GenBank/DDBJ whole genome shotgun (WGS) entry which is preliminary data.</text>
</comment>
<dbReference type="InterPro" id="IPR000195">
    <property type="entry name" value="Rab-GAP-TBC_dom"/>
</dbReference>
<reference evidence="3" key="1">
    <citation type="submission" date="2016-03" db="EMBL/GenBank/DDBJ databases">
        <title>Mechanisms controlling the formation of the plant cell surface in tip-growing cells are functionally conserved among land plants.</title>
        <authorList>
            <person name="Honkanen S."/>
            <person name="Jones V.A."/>
            <person name="Morieri G."/>
            <person name="Champion C."/>
            <person name="Hetherington A.J."/>
            <person name="Kelly S."/>
            <person name="Saint-Marcoux D."/>
            <person name="Proust H."/>
            <person name="Prescott H."/>
            <person name="Dolan L."/>
        </authorList>
    </citation>
    <scope>NUCLEOTIDE SEQUENCE [LARGE SCALE GENOMIC DNA]</scope>
    <source>
        <tissue evidence="3">Whole gametophyte</tissue>
    </source>
</reference>
<organism evidence="3 4">
    <name type="scientific">Marchantia polymorpha subsp. ruderalis</name>
    <dbReference type="NCBI Taxonomy" id="1480154"/>
    <lineage>
        <taxon>Eukaryota</taxon>
        <taxon>Viridiplantae</taxon>
        <taxon>Streptophyta</taxon>
        <taxon>Embryophyta</taxon>
        <taxon>Marchantiophyta</taxon>
        <taxon>Marchantiopsida</taxon>
        <taxon>Marchantiidae</taxon>
        <taxon>Marchantiales</taxon>
        <taxon>Marchantiaceae</taxon>
        <taxon>Marchantia</taxon>
    </lineage>
</organism>
<protein>
    <recommendedName>
        <fullName evidence="2">Rab-GAP TBC domain-containing protein</fullName>
    </recommendedName>
</protein>
<dbReference type="InterPro" id="IPR035969">
    <property type="entry name" value="Rab-GAP_TBC_sf"/>
</dbReference>
<dbReference type="Proteomes" id="UP000077202">
    <property type="component" value="Unassembled WGS sequence"/>
</dbReference>
<dbReference type="Gene3D" id="1.10.8.270">
    <property type="entry name" value="putative rabgap domain of human tbc1 domain family member 14 like domains"/>
    <property type="match status" value="1"/>
</dbReference>
<dbReference type="AlphaFoldDB" id="A0A176VYA2"/>
<evidence type="ECO:0000313" key="3">
    <source>
        <dbReference type="EMBL" id="OAE24876.1"/>
    </source>
</evidence>
<dbReference type="Pfam" id="PF00566">
    <property type="entry name" value="RabGAP-TBC"/>
    <property type="match status" value="1"/>
</dbReference>
<accession>A0A176VYA2</accession>
<dbReference type="PROSITE" id="PS50086">
    <property type="entry name" value="TBC_RABGAP"/>
    <property type="match status" value="1"/>
</dbReference>